<proteinExistence type="predicted"/>
<evidence type="ECO:0000313" key="1">
    <source>
        <dbReference type="EMBL" id="SFR57906.1"/>
    </source>
</evidence>
<dbReference type="Proteomes" id="UP000198531">
    <property type="component" value="Unassembled WGS sequence"/>
</dbReference>
<dbReference type="Gene3D" id="2.30.110.10">
    <property type="entry name" value="Electron Transport, Fmn-binding Protein, Chain A"/>
    <property type="match status" value="1"/>
</dbReference>
<organism evidence="1 2">
    <name type="scientific">Halogeometricum rufum</name>
    <dbReference type="NCBI Taxonomy" id="553469"/>
    <lineage>
        <taxon>Archaea</taxon>
        <taxon>Methanobacteriati</taxon>
        <taxon>Methanobacteriota</taxon>
        <taxon>Stenosarchaea group</taxon>
        <taxon>Halobacteria</taxon>
        <taxon>Halobacteriales</taxon>
        <taxon>Haloferacaceae</taxon>
        <taxon>Halogeometricum</taxon>
    </lineage>
</organism>
<evidence type="ECO:0008006" key="3">
    <source>
        <dbReference type="Google" id="ProtNLM"/>
    </source>
</evidence>
<dbReference type="SUPFAM" id="SSF50475">
    <property type="entry name" value="FMN-binding split barrel"/>
    <property type="match status" value="1"/>
</dbReference>
<sequence>MVVEMTPSAVDTLLTESGSGVLSLADGAETYAVPESFGYDGDALYFQLVYHETSRKMAFVRATEVATFTVYTDDPAESVLVRGRLERVPDADRAAASAAMADNAEIPALNVYPDTEAEDLSMAFYRLIPETVSGRELTRSDGEAD</sequence>
<dbReference type="OrthoDB" id="288110at2157"/>
<dbReference type="InterPro" id="IPR012349">
    <property type="entry name" value="Split_barrel_FMN-bd"/>
</dbReference>
<keyword evidence="2" id="KW-1185">Reference proteome</keyword>
<dbReference type="Pfam" id="PF12900">
    <property type="entry name" value="Pyridox_ox_2"/>
    <property type="match status" value="1"/>
</dbReference>
<protein>
    <recommendedName>
        <fullName evidence="3">Pyridoxamine 5'-phosphate oxidase</fullName>
    </recommendedName>
</protein>
<dbReference type="AlphaFoldDB" id="A0A1I6HTX9"/>
<evidence type="ECO:0000313" key="2">
    <source>
        <dbReference type="Proteomes" id="UP000198531"/>
    </source>
</evidence>
<dbReference type="STRING" id="553469.SAMN04487947_2498"/>
<dbReference type="InterPro" id="IPR024747">
    <property type="entry name" value="Pyridox_Oxase-rel"/>
</dbReference>
<gene>
    <name evidence="1" type="ORF">SAMN04487947_2498</name>
</gene>
<name>A0A1I6HTX9_9EURY</name>
<accession>A0A1I6HTX9</accession>
<reference evidence="2" key="1">
    <citation type="submission" date="2016-10" db="EMBL/GenBank/DDBJ databases">
        <authorList>
            <person name="Varghese N."/>
            <person name="Submissions S."/>
        </authorList>
    </citation>
    <scope>NUCLEOTIDE SEQUENCE [LARGE SCALE GENOMIC DNA]</scope>
    <source>
        <strain evidence="2">CGMCC 1.7736</strain>
    </source>
</reference>
<dbReference type="RefSeq" id="WP_089808069.1">
    <property type="nucleotide sequence ID" value="NZ_FOYT01000002.1"/>
</dbReference>
<dbReference type="EMBL" id="FOYT01000002">
    <property type="protein sequence ID" value="SFR57906.1"/>
    <property type="molecule type" value="Genomic_DNA"/>
</dbReference>